<accession>A0AAW0IUE4</accession>
<proteinExistence type="predicted"/>
<organism evidence="1 2">
    <name type="scientific">Quercus suber</name>
    <name type="common">Cork oak</name>
    <dbReference type="NCBI Taxonomy" id="58331"/>
    <lineage>
        <taxon>Eukaryota</taxon>
        <taxon>Viridiplantae</taxon>
        <taxon>Streptophyta</taxon>
        <taxon>Embryophyta</taxon>
        <taxon>Tracheophyta</taxon>
        <taxon>Spermatophyta</taxon>
        <taxon>Magnoliopsida</taxon>
        <taxon>eudicotyledons</taxon>
        <taxon>Gunneridae</taxon>
        <taxon>Pentapetalae</taxon>
        <taxon>rosids</taxon>
        <taxon>fabids</taxon>
        <taxon>Fagales</taxon>
        <taxon>Fagaceae</taxon>
        <taxon>Quercus</taxon>
    </lineage>
</organism>
<reference evidence="1 2" key="1">
    <citation type="journal article" date="2018" name="Sci. Data">
        <title>The draft genome sequence of cork oak.</title>
        <authorList>
            <person name="Ramos A.M."/>
            <person name="Usie A."/>
            <person name="Barbosa P."/>
            <person name="Barros P.M."/>
            <person name="Capote T."/>
            <person name="Chaves I."/>
            <person name="Simoes F."/>
            <person name="Abreu I."/>
            <person name="Carrasquinho I."/>
            <person name="Faro C."/>
            <person name="Guimaraes J.B."/>
            <person name="Mendonca D."/>
            <person name="Nobrega F."/>
            <person name="Rodrigues L."/>
            <person name="Saibo N.J.M."/>
            <person name="Varela M.C."/>
            <person name="Egas C."/>
            <person name="Matos J."/>
            <person name="Miguel C.M."/>
            <person name="Oliveira M.M."/>
            <person name="Ricardo C.P."/>
            <person name="Goncalves S."/>
        </authorList>
    </citation>
    <scope>NUCLEOTIDE SEQUENCE [LARGE SCALE GENOMIC DNA]</scope>
    <source>
        <strain evidence="2">cv. HL8</strain>
    </source>
</reference>
<name>A0AAW0IUE4_QUESU</name>
<comment type="caution">
    <text evidence="1">The sequence shown here is derived from an EMBL/GenBank/DDBJ whole genome shotgun (WGS) entry which is preliminary data.</text>
</comment>
<dbReference type="Proteomes" id="UP000237347">
    <property type="component" value="Unassembled WGS sequence"/>
</dbReference>
<dbReference type="EMBL" id="PKMF04000845">
    <property type="protein sequence ID" value="KAK7818108.1"/>
    <property type="molecule type" value="Genomic_DNA"/>
</dbReference>
<evidence type="ECO:0000313" key="2">
    <source>
        <dbReference type="Proteomes" id="UP000237347"/>
    </source>
</evidence>
<keyword evidence="2" id="KW-1185">Reference proteome</keyword>
<sequence>HELRILFLGDNKIQGKLPYEDFQSWTSMKVANLTFDRDNVYMVAVISTPLRYFNYFKIDVIIMMGYGSGLINEIVIGNELTRRNWSGFSRIWKKAVKVKVERGK</sequence>
<protein>
    <submittedName>
        <fullName evidence="1">Uncharacterized protein</fullName>
    </submittedName>
</protein>
<evidence type="ECO:0000313" key="1">
    <source>
        <dbReference type="EMBL" id="KAK7818108.1"/>
    </source>
</evidence>
<gene>
    <name evidence="1" type="ORF">CFP56_041819</name>
</gene>
<feature type="non-terminal residue" evidence="1">
    <location>
        <position position="1"/>
    </location>
</feature>
<dbReference type="AlphaFoldDB" id="A0AAW0IUE4"/>